<evidence type="ECO:0000313" key="8">
    <source>
        <dbReference type="EMBL" id="CAE6390930.1"/>
    </source>
</evidence>
<comment type="caution">
    <text evidence="8">The sequence shown here is derived from an EMBL/GenBank/DDBJ whole genome shotgun (WGS) entry which is preliminary data.</text>
</comment>
<dbReference type="PROSITE" id="PS00138">
    <property type="entry name" value="SUBTILASE_SER"/>
    <property type="match status" value="1"/>
</dbReference>
<dbReference type="PRINTS" id="PR00723">
    <property type="entry name" value="SUBTILISIN"/>
</dbReference>
<evidence type="ECO:0000256" key="5">
    <source>
        <dbReference type="PROSITE-ProRule" id="PRU01240"/>
    </source>
</evidence>
<keyword evidence="6" id="KW-0732">Signal</keyword>
<dbReference type="InterPro" id="IPR034193">
    <property type="entry name" value="PCSK9_ProteinaseK-like"/>
</dbReference>
<dbReference type="PROSITE" id="PS51892">
    <property type="entry name" value="SUBTILASE"/>
    <property type="match status" value="1"/>
</dbReference>
<dbReference type="PANTHER" id="PTHR43806:SF11">
    <property type="entry name" value="CEREVISIN-RELATED"/>
    <property type="match status" value="1"/>
</dbReference>
<feature type="active site" description="Charge relay system" evidence="5">
    <location>
        <position position="171"/>
    </location>
</feature>
<dbReference type="InterPro" id="IPR015500">
    <property type="entry name" value="Peptidase_S8_subtilisin-rel"/>
</dbReference>
<dbReference type="SUPFAM" id="SSF52743">
    <property type="entry name" value="Subtilisin-like"/>
    <property type="match status" value="1"/>
</dbReference>
<dbReference type="CDD" id="cd04077">
    <property type="entry name" value="Peptidases_S8_PCSK9_ProteinaseK_like"/>
    <property type="match status" value="1"/>
</dbReference>
<feature type="chain" id="PRO_5034219203" description="Peptidase S8/S53 domain-containing protein" evidence="6">
    <location>
        <begin position="19"/>
        <end position="382"/>
    </location>
</feature>
<feature type="active site" description="Charge relay system" evidence="5">
    <location>
        <position position="328"/>
    </location>
</feature>
<dbReference type="Proteomes" id="UP000663826">
    <property type="component" value="Unassembled WGS sequence"/>
</dbReference>
<keyword evidence="2 5" id="KW-0645">Protease</keyword>
<evidence type="ECO:0000256" key="1">
    <source>
        <dbReference type="ARBA" id="ARBA00011073"/>
    </source>
</evidence>
<dbReference type="InterPro" id="IPR036852">
    <property type="entry name" value="Peptidase_S8/S53_dom_sf"/>
</dbReference>
<dbReference type="SUPFAM" id="SSF54897">
    <property type="entry name" value="Protease propeptides/inhibitors"/>
    <property type="match status" value="1"/>
</dbReference>
<dbReference type="InterPro" id="IPR037045">
    <property type="entry name" value="S8pro/Inhibitor_I9_sf"/>
</dbReference>
<proteinExistence type="inferred from homology"/>
<dbReference type="GO" id="GO:0006508">
    <property type="term" value="P:proteolysis"/>
    <property type="evidence" value="ECO:0007669"/>
    <property type="project" value="UniProtKB-KW"/>
</dbReference>
<evidence type="ECO:0000256" key="3">
    <source>
        <dbReference type="ARBA" id="ARBA00022801"/>
    </source>
</evidence>
<organism evidence="8 9">
    <name type="scientific">Rhizoctonia solani</name>
    <dbReference type="NCBI Taxonomy" id="456999"/>
    <lineage>
        <taxon>Eukaryota</taxon>
        <taxon>Fungi</taxon>
        <taxon>Dikarya</taxon>
        <taxon>Basidiomycota</taxon>
        <taxon>Agaricomycotina</taxon>
        <taxon>Agaricomycetes</taxon>
        <taxon>Cantharellales</taxon>
        <taxon>Ceratobasidiaceae</taxon>
        <taxon>Rhizoctonia</taxon>
    </lineage>
</organism>
<evidence type="ECO:0000256" key="4">
    <source>
        <dbReference type="ARBA" id="ARBA00022825"/>
    </source>
</evidence>
<feature type="signal peptide" evidence="6">
    <location>
        <begin position="1"/>
        <end position="18"/>
    </location>
</feature>
<evidence type="ECO:0000256" key="6">
    <source>
        <dbReference type="SAM" id="SignalP"/>
    </source>
</evidence>
<dbReference type="GO" id="GO:0004252">
    <property type="term" value="F:serine-type endopeptidase activity"/>
    <property type="evidence" value="ECO:0007669"/>
    <property type="project" value="UniProtKB-UniRule"/>
</dbReference>
<evidence type="ECO:0000256" key="2">
    <source>
        <dbReference type="ARBA" id="ARBA00022670"/>
    </source>
</evidence>
<accession>A0A8H2WNG0</accession>
<keyword evidence="3 5" id="KW-0378">Hydrolase</keyword>
<sequence length="382" mass="40693">MRSVFVLSALAAIIPALATPSAAPLTTRGDEITCIIKIKVGINPDSFKSRLTSYLHNPWTLKYQYTIFNGVAITMDRGDVPLLRDISDVEYFEEDQTVSLPIQLPIGQDGTTPRYERGSCPEPSFDNYGGKGVTIYGIDTGIKIEHASFGGRARWGKTFGPEQIETDLNGHGTHTAATAAGNYWGVARLANIVSVKVLNAVGSGQNSDVVAGVDYACDQFEKSGKPPSIATMSLGGSASQLLDDAVTSCINKGMHFTVAAGNDNKDANDYSPARVPLANTIGAINATCYKADFSNFGNRLDAHGFGVDITSAWIGPGKNDSKTISGTSMATPYVAGILAVALEKDQRIKPQELTSKMKEKAYHGAIGFPEGTTNDVAQLWQS</sequence>
<keyword evidence="4 5" id="KW-0720">Serine protease</keyword>
<reference evidence="8" key="1">
    <citation type="submission" date="2021-01" db="EMBL/GenBank/DDBJ databases">
        <authorList>
            <person name="Kaushik A."/>
        </authorList>
    </citation>
    <scope>NUCLEOTIDE SEQUENCE</scope>
    <source>
        <strain evidence="8">AG1-1B</strain>
    </source>
</reference>
<comment type="similarity">
    <text evidence="1 5">Belongs to the peptidase S8 family.</text>
</comment>
<evidence type="ECO:0000259" key="7">
    <source>
        <dbReference type="Pfam" id="PF00082"/>
    </source>
</evidence>
<dbReference type="Gene3D" id="3.40.50.200">
    <property type="entry name" value="Peptidase S8/S53 domain"/>
    <property type="match status" value="1"/>
</dbReference>
<dbReference type="GO" id="GO:0005615">
    <property type="term" value="C:extracellular space"/>
    <property type="evidence" value="ECO:0007669"/>
    <property type="project" value="TreeGrafter"/>
</dbReference>
<dbReference type="InterPro" id="IPR000209">
    <property type="entry name" value="Peptidase_S8/S53_dom"/>
</dbReference>
<dbReference type="Gene3D" id="3.30.70.80">
    <property type="entry name" value="Peptidase S8 propeptide/proteinase inhibitor I9"/>
    <property type="match status" value="1"/>
</dbReference>
<dbReference type="EMBL" id="CAJMWQ010000875">
    <property type="protein sequence ID" value="CAE6390930.1"/>
    <property type="molecule type" value="Genomic_DNA"/>
</dbReference>
<evidence type="ECO:0000313" key="9">
    <source>
        <dbReference type="Proteomes" id="UP000663826"/>
    </source>
</evidence>
<dbReference type="Pfam" id="PF00082">
    <property type="entry name" value="Peptidase_S8"/>
    <property type="match status" value="1"/>
</dbReference>
<dbReference type="PANTHER" id="PTHR43806">
    <property type="entry name" value="PEPTIDASE S8"/>
    <property type="match status" value="1"/>
</dbReference>
<protein>
    <recommendedName>
        <fullName evidence="7">Peptidase S8/S53 domain-containing protein</fullName>
    </recommendedName>
</protein>
<gene>
    <name evidence="8" type="ORF">RDB_LOCUS25732</name>
</gene>
<feature type="domain" description="Peptidase S8/S53" evidence="7">
    <location>
        <begin position="130"/>
        <end position="361"/>
    </location>
</feature>
<name>A0A8H2WNG0_9AGAM</name>
<feature type="active site" description="Charge relay system" evidence="5">
    <location>
        <position position="139"/>
    </location>
</feature>
<dbReference type="InterPro" id="IPR023828">
    <property type="entry name" value="Peptidase_S8_Ser-AS"/>
</dbReference>
<dbReference type="InterPro" id="IPR050131">
    <property type="entry name" value="Peptidase_S8_subtilisin-like"/>
</dbReference>
<dbReference type="AlphaFoldDB" id="A0A8H2WNG0"/>